<evidence type="ECO:0000313" key="3">
    <source>
        <dbReference type="Proteomes" id="UP000004892"/>
    </source>
</evidence>
<dbReference type="AlphaFoldDB" id="H1DF91"/>
<dbReference type="Gene3D" id="2.60.120.10">
    <property type="entry name" value="Jelly Rolls"/>
    <property type="match status" value="1"/>
</dbReference>
<dbReference type="HOGENOM" id="CLU_121835_2_0_10"/>
<dbReference type="InterPro" id="IPR046058">
    <property type="entry name" value="WbuC_cupin"/>
</dbReference>
<dbReference type="Proteomes" id="UP000004892">
    <property type="component" value="Unassembled WGS sequence"/>
</dbReference>
<sequence>MIIDNIFIEALLEQATKSERRRANYDLRTSDNDLSQRMLNVLLPSTQIPIHRHKETTETVIVLSGRLIEVFYDENGKEYVRYDLCPADGRFGIQVPQGTWHTIIVSEPCIIFESKDGAYHPLNSDDVQVSVK</sequence>
<dbReference type="InterPro" id="IPR027565">
    <property type="entry name" value="Cupin_WbuC"/>
</dbReference>
<keyword evidence="3" id="KW-1185">Reference proteome</keyword>
<evidence type="ECO:0000313" key="2">
    <source>
        <dbReference type="EMBL" id="EHP49409.1"/>
    </source>
</evidence>
<dbReference type="NCBIfam" id="TIGR04366">
    <property type="entry name" value="cupin_WbuC"/>
    <property type="match status" value="1"/>
</dbReference>
<accession>H1DF91</accession>
<proteinExistence type="predicted"/>
<dbReference type="STRING" id="742817.HMPREF9449_00927"/>
<dbReference type="GeneID" id="98068524"/>
<comment type="caution">
    <text evidence="2">The sequence shown here is derived from an EMBL/GenBank/DDBJ whole genome shotgun (WGS) entry which is preliminary data.</text>
</comment>
<feature type="domain" description="Cupin fold metalloprotein WbuC cupin" evidence="1">
    <location>
        <begin position="3"/>
        <end position="78"/>
    </location>
</feature>
<dbReference type="InterPro" id="IPR011051">
    <property type="entry name" value="RmlC_Cupin_sf"/>
</dbReference>
<evidence type="ECO:0000259" key="1">
    <source>
        <dbReference type="Pfam" id="PF19480"/>
    </source>
</evidence>
<protein>
    <recommendedName>
        <fullName evidence="1">Cupin fold metalloprotein WbuC cupin domain-containing protein</fullName>
    </recommendedName>
</protein>
<dbReference type="EMBL" id="ADMC01000014">
    <property type="protein sequence ID" value="EHP49409.1"/>
    <property type="molecule type" value="Genomic_DNA"/>
</dbReference>
<dbReference type="Pfam" id="PF19480">
    <property type="entry name" value="DUF6016"/>
    <property type="match status" value="1"/>
</dbReference>
<name>H1DF91_9BACT</name>
<dbReference type="eggNOG" id="COG0662">
    <property type="taxonomic scope" value="Bacteria"/>
</dbReference>
<dbReference type="SUPFAM" id="SSF51182">
    <property type="entry name" value="RmlC-like cupins"/>
    <property type="match status" value="1"/>
</dbReference>
<dbReference type="RefSeq" id="WP_009136075.1">
    <property type="nucleotide sequence ID" value="NZ_JH594596.1"/>
</dbReference>
<organism evidence="2 3">
    <name type="scientific">Odoribacter laneus YIT 12061</name>
    <dbReference type="NCBI Taxonomy" id="742817"/>
    <lineage>
        <taxon>Bacteria</taxon>
        <taxon>Pseudomonadati</taxon>
        <taxon>Bacteroidota</taxon>
        <taxon>Bacteroidia</taxon>
        <taxon>Bacteroidales</taxon>
        <taxon>Odoribacteraceae</taxon>
        <taxon>Odoribacter</taxon>
    </lineage>
</organism>
<dbReference type="InterPro" id="IPR014710">
    <property type="entry name" value="RmlC-like_jellyroll"/>
</dbReference>
<reference evidence="2 3" key="1">
    <citation type="submission" date="2012-01" db="EMBL/GenBank/DDBJ databases">
        <title>The Genome Sequence of Odoribacter laneus YIT 12061.</title>
        <authorList>
            <consortium name="The Broad Institute Genome Sequencing Platform"/>
            <person name="Earl A."/>
            <person name="Ward D."/>
            <person name="Feldgarden M."/>
            <person name="Gevers D."/>
            <person name="Morotomi M."/>
            <person name="Young S.K."/>
            <person name="Zeng Q."/>
            <person name="Gargeya S."/>
            <person name="Fitzgerald M."/>
            <person name="Haas B."/>
            <person name="Abouelleil A."/>
            <person name="Alvarado L."/>
            <person name="Arachchi H.M."/>
            <person name="Berlin A."/>
            <person name="Chapman S.B."/>
            <person name="Gearin G."/>
            <person name="Goldberg J."/>
            <person name="Griggs A."/>
            <person name="Gujja S."/>
            <person name="Hansen M."/>
            <person name="Heiman D."/>
            <person name="Howarth C."/>
            <person name="Larimer J."/>
            <person name="Lui A."/>
            <person name="MacDonald P.J.P."/>
            <person name="McCowen C."/>
            <person name="Montmayeur A."/>
            <person name="Murphy C."/>
            <person name="Neiman D."/>
            <person name="Pearson M."/>
            <person name="Priest M."/>
            <person name="Roberts A."/>
            <person name="Saif S."/>
            <person name="Shea T."/>
            <person name="Sisk P."/>
            <person name="Stolte C."/>
            <person name="Sykes S."/>
            <person name="Wortman J."/>
            <person name="Nusbaum C."/>
            <person name="Birren B."/>
        </authorList>
    </citation>
    <scope>NUCLEOTIDE SEQUENCE [LARGE SCALE GENOMIC DNA]</scope>
    <source>
        <strain evidence="2 3">YIT 12061</strain>
    </source>
</reference>
<gene>
    <name evidence="2" type="ORF">HMPREF9449_00927</name>
</gene>